<keyword evidence="1" id="KW-0812">Transmembrane</keyword>
<evidence type="ECO:0000256" key="1">
    <source>
        <dbReference type="SAM" id="Phobius"/>
    </source>
</evidence>
<organism evidence="3 4">
    <name type="scientific">Cohnella terricola</name>
    <dbReference type="NCBI Taxonomy" id="1289167"/>
    <lineage>
        <taxon>Bacteria</taxon>
        <taxon>Bacillati</taxon>
        <taxon>Bacillota</taxon>
        <taxon>Bacilli</taxon>
        <taxon>Bacillales</taxon>
        <taxon>Paenibacillaceae</taxon>
        <taxon>Cohnella</taxon>
    </lineage>
</organism>
<reference evidence="3 4" key="1">
    <citation type="submission" date="2019-07" db="EMBL/GenBank/DDBJ databases">
        <authorList>
            <person name="Kim J."/>
        </authorList>
    </citation>
    <scope>NUCLEOTIDE SEQUENCE [LARGE SCALE GENOMIC DNA]</scope>
    <source>
        <strain evidence="3 4">G13</strain>
    </source>
</reference>
<feature type="domain" description="Core" evidence="2">
    <location>
        <begin position="64"/>
        <end position="136"/>
    </location>
</feature>
<dbReference type="InterPro" id="IPR000361">
    <property type="entry name" value="ATAP_core_dom"/>
</dbReference>
<evidence type="ECO:0000259" key="2">
    <source>
        <dbReference type="Pfam" id="PF01521"/>
    </source>
</evidence>
<dbReference type="EMBL" id="VNJJ01000003">
    <property type="protein sequence ID" value="TVY02321.1"/>
    <property type="molecule type" value="Genomic_DNA"/>
</dbReference>
<dbReference type="SUPFAM" id="SSF89360">
    <property type="entry name" value="HesB-like domain"/>
    <property type="match status" value="1"/>
</dbReference>
<dbReference type="InterPro" id="IPR035903">
    <property type="entry name" value="HesB-like_dom_sf"/>
</dbReference>
<dbReference type="Proteomes" id="UP000316330">
    <property type="component" value="Unassembled WGS sequence"/>
</dbReference>
<evidence type="ECO:0000313" key="4">
    <source>
        <dbReference type="Proteomes" id="UP000316330"/>
    </source>
</evidence>
<accession>A0A559JR13</accession>
<comment type="caution">
    <text evidence="3">The sequence shown here is derived from an EMBL/GenBank/DDBJ whole genome shotgun (WGS) entry which is preliminary data.</text>
</comment>
<keyword evidence="4" id="KW-1185">Reference proteome</keyword>
<keyword evidence="1" id="KW-1133">Transmembrane helix</keyword>
<evidence type="ECO:0000313" key="3">
    <source>
        <dbReference type="EMBL" id="TVY02321.1"/>
    </source>
</evidence>
<name>A0A559JR13_9BACL</name>
<dbReference type="Pfam" id="PF01521">
    <property type="entry name" value="Fe-S_biosyn"/>
    <property type="match status" value="1"/>
</dbReference>
<dbReference type="OrthoDB" id="2361087at2"/>
<sequence length="155" mass="17895">MDNVFLIILFAKTIINLLVYFRTRLIRKQRGQSRMIIQWSAESLREVRLRYGEEATTWKLVSDSEGCGCAMNGVAAFWAINEPELGDLQAESNGVEVFYEKRHEVFFDELMRVSYDPDKRAFKLASDGQIYCNQLRMEDRRKRSAALLETNATGG</sequence>
<dbReference type="AlphaFoldDB" id="A0A559JR13"/>
<protein>
    <recommendedName>
        <fullName evidence="2">Core domain-containing protein</fullName>
    </recommendedName>
</protein>
<keyword evidence="1" id="KW-0472">Membrane</keyword>
<dbReference type="Gene3D" id="2.60.300.12">
    <property type="entry name" value="HesB-like domain"/>
    <property type="match status" value="1"/>
</dbReference>
<feature type="transmembrane region" description="Helical" evidence="1">
    <location>
        <begin position="6"/>
        <end position="25"/>
    </location>
</feature>
<proteinExistence type="predicted"/>
<gene>
    <name evidence="3" type="ORF">FPZ45_07760</name>
</gene>